<protein>
    <submittedName>
        <fullName evidence="1">Uncharacterized protein</fullName>
    </submittedName>
</protein>
<organism evidence="1 2">
    <name type="scientific">Rothia aeria F0474</name>
    <dbReference type="NCBI Taxonomy" id="1125724"/>
    <lineage>
        <taxon>Bacteria</taxon>
        <taxon>Bacillati</taxon>
        <taxon>Actinomycetota</taxon>
        <taxon>Actinomycetes</taxon>
        <taxon>Micrococcales</taxon>
        <taxon>Micrococcaceae</taxon>
        <taxon>Rothia</taxon>
    </lineage>
</organism>
<sequence>MPVVPVGRVLAEADASTVTPAGVSGRDGSQPAKGVFLVLCFPFGVFPAPASTIKKSLYVNKEYFLPLYSHKGSF</sequence>
<evidence type="ECO:0000313" key="1">
    <source>
        <dbReference type="EMBL" id="EID50163.1"/>
    </source>
</evidence>
<evidence type="ECO:0000313" key="2">
    <source>
        <dbReference type="Proteomes" id="UP000004863"/>
    </source>
</evidence>
<dbReference type="EMBL" id="AJJQ01000045">
    <property type="protein sequence ID" value="EID50163.1"/>
    <property type="molecule type" value="Genomic_DNA"/>
</dbReference>
<proteinExistence type="predicted"/>
<dbReference type="Proteomes" id="UP000004863">
    <property type="component" value="Unassembled WGS sequence"/>
</dbReference>
<accession>I0UQL0</accession>
<gene>
    <name evidence="1" type="ORF">HMPREF1324_2069</name>
</gene>
<name>I0UQL0_9MICC</name>
<comment type="caution">
    <text evidence="1">The sequence shown here is derived from an EMBL/GenBank/DDBJ whole genome shotgun (WGS) entry which is preliminary data.</text>
</comment>
<dbReference type="AlphaFoldDB" id="I0UQL0"/>
<dbReference type="PATRIC" id="fig|1125724.3.peg.2030"/>
<reference evidence="1" key="1">
    <citation type="submission" date="2012-03" db="EMBL/GenBank/DDBJ databases">
        <authorList>
            <person name="Durkin A.S."/>
            <person name="McCorrison J."/>
            <person name="Torralba M."/>
            <person name="Gillis M."/>
            <person name="Methe B."/>
            <person name="Sutton G."/>
            <person name="Nelson K.E."/>
        </authorList>
    </citation>
    <scope>NUCLEOTIDE SEQUENCE [LARGE SCALE GENOMIC DNA]</scope>
    <source>
        <strain evidence="1">F0474</strain>
    </source>
</reference>
<keyword evidence="2" id="KW-1185">Reference proteome</keyword>